<organism evidence="1 2">
    <name type="scientific">Chelonia mydas</name>
    <name type="common">Green sea-turtle</name>
    <name type="synonym">Chelonia agassizi</name>
    <dbReference type="NCBI Taxonomy" id="8469"/>
    <lineage>
        <taxon>Eukaryota</taxon>
        <taxon>Metazoa</taxon>
        <taxon>Chordata</taxon>
        <taxon>Craniata</taxon>
        <taxon>Vertebrata</taxon>
        <taxon>Euteleostomi</taxon>
        <taxon>Archelosauria</taxon>
        <taxon>Testudinata</taxon>
        <taxon>Testudines</taxon>
        <taxon>Cryptodira</taxon>
        <taxon>Durocryptodira</taxon>
        <taxon>Americhelydia</taxon>
        <taxon>Chelonioidea</taxon>
        <taxon>Cheloniidae</taxon>
        <taxon>Chelonia</taxon>
    </lineage>
</organism>
<proteinExistence type="predicted"/>
<dbReference type="AlphaFoldDB" id="M7C6V5"/>
<keyword evidence="2" id="KW-1185">Reference proteome</keyword>
<accession>M7C6V5</accession>
<protein>
    <submittedName>
        <fullName evidence="1">Uncharacterized protein</fullName>
    </submittedName>
</protein>
<dbReference type="EMBL" id="KB525692">
    <property type="protein sequence ID" value="EMP36287.1"/>
    <property type="molecule type" value="Genomic_DNA"/>
</dbReference>
<evidence type="ECO:0000313" key="1">
    <source>
        <dbReference type="EMBL" id="EMP36287.1"/>
    </source>
</evidence>
<dbReference type="Proteomes" id="UP000031443">
    <property type="component" value="Unassembled WGS sequence"/>
</dbReference>
<reference evidence="2" key="1">
    <citation type="journal article" date="2013" name="Nat. Genet.">
        <title>The draft genomes of soft-shell turtle and green sea turtle yield insights into the development and evolution of the turtle-specific body plan.</title>
        <authorList>
            <person name="Wang Z."/>
            <person name="Pascual-Anaya J."/>
            <person name="Zadissa A."/>
            <person name="Li W."/>
            <person name="Niimura Y."/>
            <person name="Huang Z."/>
            <person name="Li C."/>
            <person name="White S."/>
            <person name="Xiong Z."/>
            <person name="Fang D."/>
            <person name="Wang B."/>
            <person name="Ming Y."/>
            <person name="Chen Y."/>
            <person name="Zheng Y."/>
            <person name="Kuraku S."/>
            <person name="Pignatelli M."/>
            <person name="Herrero J."/>
            <person name="Beal K."/>
            <person name="Nozawa M."/>
            <person name="Li Q."/>
            <person name="Wang J."/>
            <person name="Zhang H."/>
            <person name="Yu L."/>
            <person name="Shigenobu S."/>
            <person name="Wang J."/>
            <person name="Liu J."/>
            <person name="Flicek P."/>
            <person name="Searle S."/>
            <person name="Wang J."/>
            <person name="Kuratani S."/>
            <person name="Yin Y."/>
            <person name="Aken B."/>
            <person name="Zhang G."/>
            <person name="Irie N."/>
        </authorList>
    </citation>
    <scope>NUCLEOTIDE SEQUENCE [LARGE SCALE GENOMIC DNA]</scope>
</reference>
<name>M7C6V5_CHEMY</name>
<gene>
    <name evidence="1" type="ORF">UY3_06502</name>
</gene>
<sequence length="78" mass="8921">MAAQGTRKFAYGGILDDDFSICGFIGWLSDYGIQWFVCYLKQFETWSQYNSSRNCNTSFKVNTLCFLVSEFGACNSHM</sequence>
<evidence type="ECO:0000313" key="2">
    <source>
        <dbReference type="Proteomes" id="UP000031443"/>
    </source>
</evidence>